<name>A0A8T1JTK8_9STRA</name>
<protein>
    <submittedName>
        <fullName evidence="3">Uncharacterized protein</fullName>
    </submittedName>
</protein>
<evidence type="ECO:0000313" key="5">
    <source>
        <dbReference type="Proteomes" id="UP000736787"/>
    </source>
</evidence>
<evidence type="ECO:0000313" key="3">
    <source>
        <dbReference type="EMBL" id="KAG2904004.1"/>
    </source>
</evidence>
<dbReference type="AlphaFoldDB" id="A0A8T1JTK8"/>
<evidence type="ECO:0000313" key="4">
    <source>
        <dbReference type="EMBL" id="KAG3210764.1"/>
    </source>
</evidence>
<dbReference type="EMBL" id="RCMK01001037">
    <property type="protein sequence ID" value="KAG2904004.1"/>
    <property type="molecule type" value="Genomic_DNA"/>
</dbReference>
<feature type="region of interest" description="Disordered" evidence="1">
    <location>
        <begin position="1"/>
        <end position="24"/>
    </location>
</feature>
<evidence type="ECO:0000256" key="1">
    <source>
        <dbReference type="SAM" id="MobiDB-lite"/>
    </source>
</evidence>
<sequence>MSRNGYAKADPKPVGLASALEQSPPSRQISHWLFDELDKEEEEFAKLEADFEPLDDCAEDMATRSASSSTRFDRTPRRTLDRVLLSLNWIQRGTSVSLKEESVQECDGYRGKQSRIKFICRKKP</sequence>
<dbReference type="Proteomes" id="UP000760860">
    <property type="component" value="Unassembled WGS sequence"/>
</dbReference>
<dbReference type="Proteomes" id="UP000736787">
    <property type="component" value="Unassembled WGS sequence"/>
</dbReference>
<dbReference type="EMBL" id="RCMI01001023">
    <property type="protein sequence ID" value="KAG2892166.1"/>
    <property type="molecule type" value="Genomic_DNA"/>
</dbReference>
<evidence type="ECO:0000313" key="2">
    <source>
        <dbReference type="EMBL" id="KAG2892166.1"/>
    </source>
</evidence>
<comment type="caution">
    <text evidence="3">The sequence shown here is derived from an EMBL/GenBank/DDBJ whole genome shotgun (WGS) entry which is preliminary data.</text>
</comment>
<gene>
    <name evidence="2" type="ORF">PC115_g18941</name>
    <name evidence="3" type="ORF">PC117_g21136</name>
    <name evidence="4" type="ORF">PC129_g18241</name>
</gene>
<dbReference type="EMBL" id="RCMV01001043">
    <property type="protein sequence ID" value="KAG3210764.1"/>
    <property type="molecule type" value="Genomic_DNA"/>
</dbReference>
<proteinExistence type="predicted"/>
<organism evidence="3 5">
    <name type="scientific">Phytophthora cactorum</name>
    <dbReference type="NCBI Taxonomy" id="29920"/>
    <lineage>
        <taxon>Eukaryota</taxon>
        <taxon>Sar</taxon>
        <taxon>Stramenopiles</taxon>
        <taxon>Oomycota</taxon>
        <taxon>Peronosporomycetes</taxon>
        <taxon>Peronosporales</taxon>
        <taxon>Peronosporaceae</taxon>
        <taxon>Phytophthora</taxon>
    </lineage>
</organism>
<dbReference type="Proteomes" id="UP000774804">
    <property type="component" value="Unassembled WGS sequence"/>
</dbReference>
<accession>A0A8T1JTK8</accession>
<reference evidence="3" key="1">
    <citation type="submission" date="2018-10" db="EMBL/GenBank/DDBJ databases">
        <title>Effector identification in a new, highly contiguous assembly of the strawberry crown rot pathogen Phytophthora cactorum.</title>
        <authorList>
            <person name="Armitage A.D."/>
            <person name="Nellist C.F."/>
            <person name="Bates H."/>
            <person name="Vickerstaff R.J."/>
            <person name="Harrison R.J."/>
        </authorList>
    </citation>
    <scope>NUCLEOTIDE SEQUENCE</scope>
    <source>
        <strain evidence="2">4032</strain>
        <strain evidence="3">4040</strain>
        <strain evidence="4">P421</strain>
    </source>
</reference>